<accession>A0AAW3FQR7</accession>
<sequence length="200" mass="22220">MISSFLTLSNVKADTISPAVTQEESVTDLFSKANKYVTLKGKFFVLDKTAENLFTNSEIEKINTQISQTNKMLAETYSAENAKKIVEVNHSNNTVLIDPDNQDNYQNVEALTRSRYHQGVNSVSVHWNYILIKIKKSTLNNIKNGSIGAAGYLAGKFKNIYIAIAASAIVGVLSANSIKGGMWFRVHTYVYTALEGWGWQ</sequence>
<comment type="caution">
    <text evidence="1">The sequence shown here is derived from an EMBL/GenBank/DDBJ whole genome shotgun (WGS) entry which is preliminary data.</text>
</comment>
<proteinExistence type="predicted"/>
<dbReference type="RefSeq" id="WP_141640157.1">
    <property type="nucleotide sequence ID" value="NZ_CM002918.1"/>
</dbReference>
<evidence type="ECO:0000313" key="1">
    <source>
        <dbReference type="EMBL" id="KGH43863.1"/>
    </source>
</evidence>
<evidence type="ECO:0000313" key="2">
    <source>
        <dbReference type="Proteomes" id="UP000029801"/>
    </source>
</evidence>
<dbReference type="EMBL" id="AXZV01000003">
    <property type="protein sequence ID" value="KGH43863.1"/>
    <property type="molecule type" value="Genomic_DNA"/>
</dbReference>
<gene>
    <name evidence="1" type="ORF">CMPG5300_0731</name>
</gene>
<organism evidence="1 2">
    <name type="scientific">Lactiplantibacillus plantarum CMPG5300</name>
    <dbReference type="NCBI Taxonomy" id="1304889"/>
    <lineage>
        <taxon>Bacteria</taxon>
        <taxon>Bacillati</taxon>
        <taxon>Bacillota</taxon>
        <taxon>Bacilli</taxon>
        <taxon>Lactobacillales</taxon>
        <taxon>Lactobacillaceae</taxon>
        <taxon>Lactiplantibacillus</taxon>
    </lineage>
</organism>
<reference evidence="1 2" key="1">
    <citation type="journal article" date="2014" name="Genome Announc.">
        <title>Draft Genome Sequence of Lactobacillus plantarum CMPG5300, a Human Vaginal Isolate.</title>
        <authorList>
            <person name="Malik S."/>
            <person name="Siezen R.J."/>
            <person name="Renckens B."/>
            <person name="Vaneechoutte M."/>
            <person name="Vanderleyden J."/>
            <person name="Lebeer S."/>
        </authorList>
    </citation>
    <scope>NUCLEOTIDE SEQUENCE [LARGE SCALE GENOMIC DNA]</scope>
    <source>
        <strain evidence="1 2">CMPG5300</strain>
    </source>
</reference>
<dbReference type="AlphaFoldDB" id="A0AAW3FQR7"/>
<dbReference type="Proteomes" id="UP000029801">
    <property type="component" value="Chromosome"/>
</dbReference>
<protein>
    <submittedName>
        <fullName evidence="1">Uncharacterized protein</fullName>
    </submittedName>
</protein>
<name>A0AAW3FQR7_LACPN</name>